<dbReference type="EMBL" id="CADIKF010000001">
    <property type="protein sequence ID" value="CAB3746495.1"/>
    <property type="molecule type" value="Genomic_DNA"/>
</dbReference>
<dbReference type="NCBIfam" id="NF006169">
    <property type="entry name" value="PRK08310.1"/>
    <property type="match status" value="1"/>
</dbReference>
<dbReference type="AlphaFoldDB" id="A0A6J5D094"/>
<keyword evidence="2" id="KW-0808">Transferase</keyword>
<dbReference type="EC" id="6.3.5.7" evidence="2"/>
<dbReference type="Gene3D" id="3.90.1300.10">
    <property type="entry name" value="Amidase signature (AS) domain"/>
    <property type="match status" value="1"/>
</dbReference>
<dbReference type="Pfam" id="PF01425">
    <property type="entry name" value="Amidase"/>
    <property type="match status" value="1"/>
</dbReference>
<dbReference type="RefSeq" id="WP_175108864.1">
    <property type="nucleotide sequence ID" value="NZ_CADIKF010000001.1"/>
</dbReference>
<organism evidence="2 3">
    <name type="scientific">Paraburkholderia solisilvae</name>
    <dbReference type="NCBI Taxonomy" id="624376"/>
    <lineage>
        <taxon>Bacteria</taxon>
        <taxon>Pseudomonadati</taxon>
        <taxon>Pseudomonadota</taxon>
        <taxon>Betaproteobacteria</taxon>
        <taxon>Burkholderiales</taxon>
        <taxon>Burkholderiaceae</taxon>
        <taxon>Paraburkholderia</taxon>
    </lineage>
</organism>
<dbReference type="InterPro" id="IPR036928">
    <property type="entry name" value="AS_sf"/>
</dbReference>
<dbReference type="InterPro" id="IPR023631">
    <property type="entry name" value="Amidase_dom"/>
</dbReference>
<reference evidence="2 3" key="1">
    <citation type="submission" date="2020-04" db="EMBL/GenBank/DDBJ databases">
        <authorList>
            <person name="De Canck E."/>
        </authorList>
    </citation>
    <scope>NUCLEOTIDE SEQUENCE [LARGE SCALE GENOMIC DNA]</scope>
    <source>
        <strain evidence="2 3">LMG 29739</strain>
    </source>
</reference>
<protein>
    <submittedName>
        <fullName evidence="2">Glutamyl-tRNA(Gln) amidotransferase subunit A</fullName>
        <ecNumber evidence="2">6.3.5.7</ecNumber>
    </submittedName>
</protein>
<accession>A0A6J5D094</accession>
<evidence type="ECO:0000313" key="3">
    <source>
        <dbReference type="Proteomes" id="UP000494329"/>
    </source>
</evidence>
<dbReference type="PROSITE" id="PS00571">
    <property type="entry name" value="AMIDASES"/>
    <property type="match status" value="1"/>
</dbReference>
<proteinExistence type="predicted"/>
<sequence length="434" mass="45505">MTQDMLLEPGLNGAFVRDGFGALPVALAAKLAPPLAAVPAPAPHHAAQAASQHAARAPLAGQRLAVKDVFDVEGLRTGGGNPTWAAQQPLAKSTALVVERLLEQGAQWVGKTVTDELTYSLAGVNVHYGMPRNPANPRRIPGGSSSGSAVAVAAGHADIGLGTDCGGSVRLPASYCGIWGIRPTHGRIAANGCFTLAHSFDTIGWLTRDGALLTDVFNVLAHSTTQALPARVMLCLPDDLVTLLHVRVRAAFATAFDTLSGRFETSLLTSASLAPEAWSQCFRVLQAAEIAQQHGAWAMRHLDSFGDDVRARLKAAVTISDAQVHAANRMRSDAIRTLARIFDEPDTYIVMPTLPWIAPLIGTSGAEIDEVRVRSQQMLSLAGLAGLPQVSLPWASFDGAPLGLSVIGTRGDDEGVLAVARAVHDMLASAQTDG</sequence>
<gene>
    <name evidence="2" type="primary">gatA_1</name>
    <name evidence="2" type="ORF">LMG29739_00198</name>
</gene>
<dbReference type="GO" id="GO:0050567">
    <property type="term" value="F:glutaminyl-tRNA synthase (glutamine-hydrolyzing) activity"/>
    <property type="evidence" value="ECO:0007669"/>
    <property type="project" value="UniProtKB-EC"/>
</dbReference>
<feature type="domain" description="Amidase" evidence="1">
    <location>
        <begin position="40"/>
        <end position="417"/>
    </location>
</feature>
<dbReference type="Proteomes" id="UP000494329">
    <property type="component" value="Unassembled WGS sequence"/>
</dbReference>
<dbReference type="SUPFAM" id="SSF75304">
    <property type="entry name" value="Amidase signature (AS) enzymes"/>
    <property type="match status" value="1"/>
</dbReference>
<dbReference type="GO" id="GO:0016740">
    <property type="term" value="F:transferase activity"/>
    <property type="evidence" value="ECO:0007669"/>
    <property type="project" value="UniProtKB-KW"/>
</dbReference>
<evidence type="ECO:0000259" key="1">
    <source>
        <dbReference type="Pfam" id="PF01425"/>
    </source>
</evidence>
<keyword evidence="2" id="KW-0436">Ligase</keyword>
<evidence type="ECO:0000313" key="2">
    <source>
        <dbReference type="EMBL" id="CAB3746495.1"/>
    </source>
</evidence>
<name>A0A6J5D094_9BURK</name>
<dbReference type="InterPro" id="IPR020556">
    <property type="entry name" value="Amidase_CS"/>
</dbReference>
<keyword evidence="3" id="KW-1185">Reference proteome</keyword>
<dbReference type="PANTHER" id="PTHR46310">
    <property type="entry name" value="AMIDASE 1"/>
    <property type="match status" value="1"/>
</dbReference>
<dbReference type="PANTHER" id="PTHR46310:SF7">
    <property type="entry name" value="AMIDASE 1"/>
    <property type="match status" value="1"/>
</dbReference>